<feature type="region of interest" description="Disordered" evidence="2">
    <location>
        <begin position="1"/>
        <end position="22"/>
    </location>
</feature>
<feature type="domain" description="Peptidase S1" evidence="3">
    <location>
        <begin position="119"/>
        <end position="293"/>
    </location>
</feature>
<proteinExistence type="predicted"/>
<gene>
    <name evidence="4" type="ORF">M4438_02385</name>
</gene>
<dbReference type="InterPro" id="IPR018114">
    <property type="entry name" value="TRYPSIN_HIS"/>
</dbReference>
<dbReference type="InterPro" id="IPR009003">
    <property type="entry name" value="Peptidase_S1_PA"/>
</dbReference>
<dbReference type="InterPro" id="IPR050966">
    <property type="entry name" value="Glutamyl_endopeptidase"/>
</dbReference>
<evidence type="ECO:0000256" key="1">
    <source>
        <dbReference type="ARBA" id="ARBA00022729"/>
    </source>
</evidence>
<dbReference type="InterPro" id="IPR001254">
    <property type="entry name" value="Trypsin_dom"/>
</dbReference>
<evidence type="ECO:0000256" key="2">
    <source>
        <dbReference type="SAM" id="MobiDB-lite"/>
    </source>
</evidence>
<reference evidence="4 5" key="1">
    <citation type="submission" date="2022-05" db="EMBL/GenBank/DDBJ databases">
        <title>Genome Resource of Streptomyces lavenduligriseus GA1-1, a Strain with Broad-Spectrum Antifungal Activity against Phytopathogenic Fungi.</title>
        <authorList>
            <person name="Qi D."/>
        </authorList>
    </citation>
    <scope>NUCLEOTIDE SEQUENCE [LARGE SCALE GENOMIC DNA]</scope>
    <source>
        <strain evidence="4 5">GA1-1</strain>
    </source>
</reference>
<protein>
    <submittedName>
        <fullName evidence="4">Trypsin-like serine protease</fullName>
        <ecNumber evidence="4">3.4.21.-</ecNumber>
    </submittedName>
</protein>
<sequence length="616" mass="63732">MFSYRNPESCGHPDSPGRPSARGGRGVVVALLCAVLTAVAVPAAHAGAPAPAAGQEARQAARFWTAERMAAAQPLDALRHAPTAPSSAAAAAARPKGTLFRGTRLVGTFFGSDGPRGTTWHCTGSVIDTKARNIVLTAAHCARSMTGDYIFVPKFVKGAAPDRQPYGIFPVKRIFTDPRYVPDRGSSTTKKAASDLDTAFARVSANQWGKSLQDAVGGGLTFTRPAGYTHRGVTVVGYPSHRHNSAGRAVKCTVPTSQLRGYRQLSMTCGGYYGGVSGSPWITDYKDDARTGHVIGNLGGYNGGGNDANVDYISYATAFGADAANLLARAVADQAPPADLPPYRGLSGSLPGGAGRWRKAAFTASGEYTGDRHGDLLVVRADGGVTLYPGDGKGGFGAERRLRPANSTWTHARTVAGGTFAGGRRAGLLVRWSDGEVTLYPQPGPSGLGREIRMAAPGSVWKNAAQFAAGAFRDDGGTGLLVRWADGGLSLYPGVGTGGLGTGTRLLPAGGTWTKAALLTGGDFGGTAAGDLLVRWADGALDTYGGTSPAGPGTKSRLRGPNSLWQRARVLTAGAFRHDGPADDLVVCWSDGEVTLYADTGTKALGTEYTLVHPGT</sequence>
<dbReference type="EMBL" id="JAMCCK010000005">
    <property type="protein sequence ID" value="MCL3992387.1"/>
    <property type="molecule type" value="Genomic_DNA"/>
</dbReference>
<dbReference type="GO" id="GO:0016787">
    <property type="term" value="F:hydrolase activity"/>
    <property type="evidence" value="ECO:0007669"/>
    <property type="project" value="UniProtKB-KW"/>
</dbReference>
<dbReference type="EC" id="3.4.21.-" evidence="4"/>
<comment type="caution">
    <text evidence="4">The sequence shown here is derived from an EMBL/GenBank/DDBJ whole genome shotgun (WGS) entry which is preliminary data.</text>
</comment>
<keyword evidence="5" id="KW-1185">Reference proteome</keyword>
<dbReference type="SUPFAM" id="SSF69318">
    <property type="entry name" value="Integrin alpha N-terminal domain"/>
    <property type="match status" value="1"/>
</dbReference>
<evidence type="ECO:0000313" key="5">
    <source>
        <dbReference type="Proteomes" id="UP001202052"/>
    </source>
</evidence>
<evidence type="ECO:0000313" key="4">
    <source>
        <dbReference type="EMBL" id="MCL3992387.1"/>
    </source>
</evidence>
<dbReference type="InterPro" id="IPR028994">
    <property type="entry name" value="Integrin_alpha_N"/>
</dbReference>
<dbReference type="PANTHER" id="PTHR15462:SF8">
    <property type="entry name" value="SERINE PROTEASE"/>
    <property type="match status" value="1"/>
</dbReference>
<name>A0ABT0NLQ2_9ACTN</name>
<dbReference type="InterPro" id="IPR043504">
    <property type="entry name" value="Peptidase_S1_PA_chymotrypsin"/>
</dbReference>
<dbReference type="RefSeq" id="WP_249456952.1">
    <property type="nucleotide sequence ID" value="NZ_JAMCCK010000005.1"/>
</dbReference>
<dbReference type="Pfam" id="PF00089">
    <property type="entry name" value="Trypsin"/>
    <property type="match status" value="1"/>
</dbReference>
<keyword evidence="4" id="KW-0378">Hydrolase</keyword>
<dbReference type="PANTHER" id="PTHR15462">
    <property type="entry name" value="SERINE PROTEASE"/>
    <property type="match status" value="1"/>
</dbReference>
<keyword evidence="1" id="KW-0732">Signal</keyword>
<evidence type="ECO:0000259" key="3">
    <source>
        <dbReference type="Pfam" id="PF00089"/>
    </source>
</evidence>
<dbReference type="SUPFAM" id="SSF50494">
    <property type="entry name" value="Trypsin-like serine proteases"/>
    <property type="match status" value="1"/>
</dbReference>
<dbReference type="PROSITE" id="PS00134">
    <property type="entry name" value="TRYPSIN_HIS"/>
    <property type="match status" value="1"/>
</dbReference>
<dbReference type="Proteomes" id="UP001202052">
    <property type="component" value="Unassembled WGS sequence"/>
</dbReference>
<accession>A0ABT0NLQ2</accession>
<organism evidence="4 5">
    <name type="scientific">Streptomyces lavenduligriseus</name>
    <dbReference type="NCBI Taxonomy" id="67315"/>
    <lineage>
        <taxon>Bacteria</taxon>
        <taxon>Bacillati</taxon>
        <taxon>Actinomycetota</taxon>
        <taxon>Actinomycetes</taxon>
        <taxon>Kitasatosporales</taxon>
        <taxon>Streptomycetaceae</taxon>
        <taxon>Streptomyces</taxon>
    </lineage>
</organism>
<dbReference type="Gene3D" id="2.40.10.10">
    <property type="entry name" value="Trypsin-like serine proteases"/>
    <property type="match status" value="2"/>
</dbReference>